<protein>
    <submittedName>
        <fullName evidence="3">Gldg family protein</fullName>
    </submittedName>
</protein>
<dbReference type="Pfam" id="PF12679">
    <property type="entry name" value="ABC2_membrane_2"/>
    <property type="match status" value="1"/>
</dbReference>
<dbReference type="RefSeq" id="WP_186978312.1">
    <property type="nucleotide sequence ID" value="NZ_JACOOH010000009.1"/>
</dbReference>
<sequence>MKTAFNIARVELQVLFYSPIAWFILIMFTFQVGMFFCSTFGGLVTSQAIGNPLPGGLSYQVFSSRAGIFGIMLGYLYLYIPLITMGLMSRELGSGSIKLLYSSPISNTQIILGKFISMMIYGLVLVGILFCYVLFAAFTVKSFDFPLILTGLLGIYLLICAYAAVGLFMSSLTSYQVVAAMLTLAMLAILNYIKGWWQGIDFVRDITWWLALSGRSETFLNGLICSEDIIYFLVVISLFLMFAIIKLKAVRQKSSWTVTWGKYVGVFMMAVVVGYVSSRPKMRFYCDVTETKMNTLTENSQEIVAKMKGGLTITTYVNLLDQHFRAGLPEERNRDLSRFKRYTRFKPEIELKYVYYYDKANNKSLDERYPTLSDRERMVKIAKNYDLDSNMFMPPEEIRKMIDLSSENNRFVRLVERESGEKTFLRIFDDAMLFPTEAEITAAFKRLVMNLPTVGFLQGHGERDCVKEGDRDYNLFAWAKTYRYALINNGFDIVEVSLDKALPEKLDILVIADMKTPLSAGEMNRLNAYVERGGNLLIVGEPRRQNIMNPIIEQFGVQLMSGQLVRPTEHFTPDLVLARATEEAGEMSYLFNSLRYANGVIAMPGCSALEYIDNKGYKVTPLFMSDTINGWNELQTVNFIDDTVRLNPESGEIERSYVTALALSRQVGKKEQKIVVLGDADCLSNIELSRGRANVKAANYILISGVFYWLSDEEVPIDVRRPEMPDDAVFIGEAAMGVFKIIFKWILPIGLLFFTIFLWVRRRGR</sequence>
<dbReference type="SUPFAM" id="SSF52317">
    <property type="entry name" value="Class I glutamine amidotransferase-like"/>
    <property type="match status" value="1"/>
</dbReference>
<dbReference type="Proteomes" id="UP000646484">
    <property type="component" value="Unassembled WGS sequence"/>
</dbReference>
<feature type="transmembrane region" description="Helical" evidence="1">
    <location>
        <begin position="20"/>
        <end position="46"/>
    </location>
</feature>
<feature type="transmembrane region" description="Helical" evidence="1">
    <location>
        <begin position="229"/>
        <end position="247"/>
    </location>
</feature>
<dbReference type="EMBL" id="JACOOH010000009">
    <property type="protein sequence ID" value="MBC5623226.1"/>
    <property type="molecule type" value="Genomic_DNA"/>
</dbReference>
<feature type="transmembrane region" description="Helical" evidence="1">
    <location>
        <begin position="110"/>
        <end position="135"/>
    </location>
</feature>
<proteinExistence type="predicted"/>
<evidence type="ECO:0000259" key="2">
    <source>
        <dbReference type="Pfam" id="PF09822"/>
    </source>
</evidence>
<feature type="transmembrane region" description="Helical" evidence="1">
    <location>
        <begin position="66"/>
        <end position="89"/>
    </location>
</feature>
<gene>
    <name evidence="3" type="ORF">H8S64_19195</name>
</gene>
<dbReference type="InterPro" id="IPR019196">
    <property type="entry name" value="ABC_transp_unknown"/>
</dbReference>
<organism evidence="3 4">
    <name type="scientific">Butyricimonas hominis</name>
    <dbReference type="NCBI Taxonomy" id="2763032"/>
    <lineage>
        <taxon>Bacteria</taxon>
        <taxon>Pseudomonadati</taxon>
        <taxon>Bacteroidota</taxon>
        <taxon>Bacteroidia</taxon>
        <taxon>Bacteroidales</taxon>
        <taxon>Odoribacteraceae</taxon>
        <taxon>Butyricimonas</taxon>
    </lineage>
</organism>
<comment type="caution">
    <text evidence="3">The sequence shown here is derived from an EMBL/GenBank/DDBJ whole genome shotgun (WGS) entry which is preliminary data.</text>
</comment>
<feature type="transmembrane region" description="Helical" evidence="1">
    <location>
        <begin position="259"/>
        <end position="277"/>
    </location>
</feature>
<dbReference type="Pfam" id="PF09822">
    <property type="entry name" value="ABC_transp_aux"/>
    <property type="match status" value="1"/>
</dbReference>
<reference evidence="3 4" key="1">
    <citation type="submission" date="2020-08" db="EMBL/GenBank/DDBJ databases">
        <title>Genome public.</title>
        <authorList>
            <person name="Liu C."/>
            <person name="Sun Q."/>
        </authorList>
    </citation>
    <scope>NUCLEOTIDE SEQUENCE [LARGE SCALE GENOMIC DNA]</scope>
    <source>
        <strain evidence="3 4">NSJ-56</strain>
    </source>
</reference>
<name>A0ABR7D5I8_9BACT</name>
<keyword evidence="1" id="KW-0472">Membrane</keyword>
<keyword evidence="1" id="KW-0812">Transmembrane</keyword>
<evidence type="ECO:0000313" key="3">
    <source>
        <dbReference type="EMBL" id="MBC5623226.1"/>
    </source>
</evidence>
<keyword evidence="4" id="KW-1185">Reference proteome</keyword>
<feature type="transmembrane region" description="Helical" evidence="1">
    <location>
        <begin position="742"/>
        <end position="760"/>
    </location>
</feature>
<feature type="transmembrane region" description="Helical" evidence="1">
    <location>
        <begin position="175"/>
        <end position="193"/>
    </location>
</feature>
<accession>A0ABR7D5I8</accession>
<feature type="domain" description="ABC-type uncharacterised transport system" evidence="2">
    <location>
        <begin position="452"/>
        <end position="687"/>
    </location>
</feature>
<keyword evidence="1" id="KW-1133">Transmembrane helix</keyword>
<evidence type="ECO:0000256" key="1">
    <source>
        <dbReference type="SAM" id="Phobius"/>
    </source>
</evidence>
<dbReference type="InterPro" id="IPR029062">
    <property type="entry name" value="Class_I_gatase-like"/>
</dbReference>
<evidence type="ECO:0000313" key="4">
    <source>
        <dbReference type="Proteomes" id="UP000646484"/>
    </source>
</evidence>
<feature type="transmembrane region" description="Helical" evidence="1">
    <location>
        <begin position="147"/>
        <end position="168"/>
    </location>
</feature>